<dbReference type="EMBL" id="CAMAPE010000005">
    <property type="protein sequence ID" value="CAH9069795.1"/>
    <property type="molecule type" value="Genomic_DNA"/>
</dbReference>
<evidence type="ECO:0000313" key="2">
    <source>
        <dbReference type="Proteomes" id="UP001152484"/>
    </source>
</evidence>
<dbReference type="Proteomes" id="UP001152484">
    <property type="component" value="Unassembled WGS sequence"/>
</dbReference>
<gene>
    <name evidence="1" type="ORF">CEURO_LOCUS3370</name>
</gene>
<dbReference type="AlphaFoldDB" id="A0A9P0YMY4"/>
<evidence type="ECO:0000313" key="1">
    <source>
        <dbReference type="EMBL" id="CAH9069795.1"/>
    </source>
</evidence>
<evidence type="ECO:0008006" key="3">
    <source>
        <dbReference type="Google" id="ProtNLM"/>
    </source>
</evidence>
<keyword evidence="2" id="KW-1185">Reference proteome</keyword>
<reference evidence="1" key="1">
    <citation type="submission" date="2022-07" db="EMBL/GenBank/DDBJ databases">
        <authorList>
            <person name="Macas J."/>
            <person name="Novak P."/>
            <person name="Neumann P."/>
        </authorList>
    </citation>
    <scope>NUCLEOTIDE SEQUENCE</scope>
</reference>
<protein>
    <recommendedName>
        <fullName evidence="3">MULE transposase domain-containing protein</fullName>
    </recommendedName>
</protein>
<organism evidence="1 2">
    <name type="scientific">Cuscuta europaea</name>
    <name type="common">European dodder</name>
    <dbReference type="NCBI Taxonomy" id="41803"/>
    <lineage>
        <taxon>Eukaryota</taxon>
        <taxon>Viridiplantae</taxon>
        <taxon>Streptophyta</taxon>
        <taxon>Embryophyta</taxon>
        <taxon>Tracheophyta</taxon>
        <taxon>Spermatophyta</taxon>
        <taxon>Magnoliopsida</taxon>
        <taxon>eudicotyledons</taxon>
        <taxon>Gunneridae</taxon>
        <taxon>Pentapetalae</taxon>
        <taxon>asterids</taxon>
        <taxon>lamiids</taxon>
        <taxon>Solanales</taxon>
        <taxon>Convolvulaceae</taxon>
        <taxon>Cuscuteae</taxon>
        <taxon>Cuscuta</taxon>
        <taxon>Cuscuta subgen. Cuscuta</taxon>
    </lineage>
</organism>
<comment type="caution">
    <text evidence="1">The sequence shown here is derived from an EMBL/GenBank/DDBJ whole genome shotgun (WGS) entry which is preliminary data.</text>
</comment>
<name>A0A9P0YMY4_CUSEU</name>
<dbReference type="OrthoDB" id="1299287at2759"/>
<proteinExistence type="predicted"/>
<sequence>MTVKMISGVLLFSGVVGRMLANWHICAQVSFLRMFWCVVLDNDDGGPFVCEDLVDSETKATWKWILTIIRDDLGIGRGKEWAFVSDQEEGLMFARHIYVI</sequence>
<accession>A0A9P0YMY4</accession>